<organism evidence="1 2">
    <name type="scientific">Paraburkholderia fynbosensis</name>
    <dbReference type="NCBI Taxonomy" id="1200993"/>
    <lineage>
        <taxon>Bacteria</taxon>
        <taxon>Pseudomonadati</taxon>
        <taxon>Pseudomonadota</taxon>
        <taxon>Betaproteobacteria</taxon>
        <taxon>Burkholderiales</taxon>
        <taxon>Burkholderiaceae</taxon>
        <taxon>Paraburkholderia</taxon>
    </lineage>
</organism>
<evidence type="ECO:0000313" key="2">
    <source>
        <dbReference type="Proteomes" id="UP000494252"/>
    </source>
</evidence>
<dbReference type="Proteomes" id="UP000494252">
    <property type="component" value="Unassembled WGS sequence"/>
</dbReference>
<dbReference type="EMBL" id="CADIKI010000022">
    <property type="protein sequence ID" value="CAB3805767.1"/>
    <property type="molecule type" value="Genomic_DNA"/>
</dbReference>
<sequence>MCGNPQLGELIDKYQLPAFVIQLRQTVGADQMIGNSLAEHEDSWACGVVACLVVSGMLSSPVEYYPVS</sequence>
<accession>A0A6J5GU23</accession>
<reference evidence="1 2" key="1">
    <citation type="submission" date="2020-04" db="EMBL/GenBank/DDBJ databases">
        <authorList>
            <person name="De Canck E."/>
        </authorList>
    </citation>
    <scope>NUCLEOTIDE SEQUENCE [LARGE SCALE GENOMIC DNA]</scope>
    <source>
        <strain evidence="1 2">LMG 27177</strain>
    </source>
</reference>
<keyword evidence="2" id="KW-1185">Reference proteome</keyword>
<dbReference type="AlphaFoldDB" id="A0A6J5GU23"/>
<protein>
    <submittedName>
        <fullName evidence="1">Uncharacterized protein</fullName>
    </submittedName>
</protein>
<gene>
    <name evidence="1" type="ORF">LMG27177_05928</name>
</gene>
<dbReference type="RefSeq" id="WP_175165075.1">
    <property type="nucleotide sequence ID" value="NZ_CADIKI010000022.1"/>
</dbReference>
<proteinExistence type="predicted"/>
<evidence type="ECO:0000313" key="1">
    <source>
        <dbReference type="EMBL" id="CAB3805767.1"/>
    </source>
</evidence>
<name>A0A6J5GU23_9BURK</name>